<feature type="domain" description="AB hydrolase-1" evidence="1">
    <location>
        <begin position="195"/>
        <end position="508"/>
    </location>
</feature>
<accession>A0A843U4T0</accession>
<reference evidence="2" key="1">
    <citation type="submission" date="2017-07" db="EMBL/GenBank/DDBJ databases">
        <title>Taro Niue Genome Assembly and Annotation.</title>
        <authorList>
            <person name="Atibalentja N."/>
            <person name="Keating K."/>
            <person name="Fields C.J."/>
        </authorList>
    </citation>
    <scope>NUCLEOTIDE SEQUENCE</scope>
    <source>
        <strain evidence="2">Niue_2</strain>
        <tissue evidence="2">Leaf</tissue>
    </source>
</reference>
<comment type="caution">
    <text evidence="2">The sequence shown here is derived from an EMBL/GenBank/DDBJ whole genome shotgun (WGS) entry which is preliminary data.</text>
</comment>
<dbReference type="PANTHER" id="PTHR47280">
    <property type="entry name" value="PHEOPHYTINASE, CHLOROPLASTIC"/>
    <property type="match status" value="1"/>
</dbReference>
<dbReference type="EMBL" id="NMUH01000313">
    <property type="protein sequence ID" value="MQL76694.1"/>
    <property type="molecule type" value="Genomic_DNA"/>
</dbReference>
<dbReference type="Proteomes" id="UP000652761">
    <property type="component" value="Unassembled WGS sequence"/>
</dbReference>
<dbReference type="InterPro" id="IPR000073">
    <property type="entry name" value="AB_hydrolase_1"/>
</dbReference>
<name>A0A843U4T0_COLES</name>
<dbReference type="GO" id="GO:0015996">
    <property type="term" value="P:chlorophyll catabolic process"/>
    <property type="evidence" value="ECO:0007669"/>
    <property type="project" value="InterPro"/>
</dbReference>
<dbReference type="SUPFAM" id="SSF53474">
    <property type="entry name" value="alpha/beta-Hydrolases"/>
    <property type="match status" value="1"/>
</dbReference>
<protein>
    <recommendedName>
        <fullName evidence="1">AB hydrolase-1 domain-containing protein</fullName>
    </recommendedName>
</protein>
<gene>
    <name evidence="2" type="ORF">Taro_009090</name>
</gene>
<evidence type="ECO:0000313" key="3">
    <source>
        <dbReference type="Proteomes" id="UP000652761"/>
    </source>
</evidence>
<organism evidence="2 3">
    <name type="scientific">Colocasia esculenta</name>
    <name type="common">Wild taro</name>
    <name type="synonym">Arum esculentum</name>
    <dbReference type="NCBI Taxonomy" id="4460"/>
    <lineage>
        <taxon>Eukaryota</taxon>
        <taxon>Viridiplantae</taxon>
        <taxon>Streptophyta</taxon>
        <taxon>Embryophyta</taxon>
        <taxon>Tracheophyta</taxon>
        <taxon>Spermatophyta</taxon>
        <taxon>Magnoliopsida</taxon>
        <taxon>Liliopsida</taxon>
        <taxon>Araceae</taxon>
        <taxon>Aroideae</taxon>
        <taxon>Colocasieae</taxon>
        <taxon>Colocasia</taxon>
    </lineage>
</organism>
<dbReference type="AlphaFoldDB" id="A0A843U4T0"/>
<dbReference type="InterPro" id="IPR029058">
    <property type="entry name" value="AB_hydrolase_fold"/>
</dbReference>
<sequence length="587" mass="66212">MEEKSQPCSSVSSGCFPPCLRMVARLANQRVPQADFPMLFSGLPTSPSHLSMGKFSMKMELLSSSSSSMPCHCTSSPNWKFVERNLDVRQQKLFHQSLCKHLNARSNCKWCFKFATRKSMGYSRKVFSCYAAGNLRSLRRVSMETDTVRKFSIPSLPDEPNGESSPITSCFWEWKPKLVVHYEKAGMKNVDSPAVLFLPGFGVGSFHYEKQLKDLGRDYRVWALDFLGQGRSLPSEDPTSSREEQDVVLQYEDVVWGFGEEPEPWAEELVYSIDLWKEQVYHFIHEDVAVVGGQNRTCDVMVYNKSVRIQPKSQVTAEPVYIVGNSLGGFVALYFAALNPQLVKGVTLLNATPFWGFLPNPQRSPRLAKVFPWSGTFPLPASVRKLTGFVWRKISNPMSIQRILKQVYADHSIEIDRLVSTIMEVTRHPAAAASFASIMFAPRGQLSFQESLSRCQRQGVPICLMYGKEDPWVKPIWGLKVKQQVPEAPYYEISPAGHCPHDEVPEVVNYLLRGWIKNLESQGSVALPLLEDSGSVEQSLCRHLEFTKEGARKSISVRFYGPLLSTRDVIISFLKSHLRSNSGNGSR</sequence>
<dbReference type="Pfam" id="PF12697">
    <property type="entry name" value="Abhydrolase_6"/>
    <property type="match status" value="1"/>
</dbReference>
<evidence type="ECO:0000259" key="1">
    <source>
        <dbReference type="Pfam" id="PF12697"/>
    </source>
</evidence>
<evidence type="ECO:0000313" key="2">
    <source>
        <dbReference type="EMBL" id="MQL76694.1"/>
    </source>
</evidence>
<dbReference type="Gene3D" id="3.40.50.1820">
    <property type="entry name" value="alpha/beta hydrolase"/>
    <property type="match status" value="1"/>
</dbReference>
<dbReference type="GO" id="GO:0009507">
    <property type="term" value="C:chloroplast"/>
    <property type="evidence" value="ECO:0007669"/>
    <property type="project" value="TreeGrafter"/>
</dbReference>
<keyword evidence="3" id="KW-1185">Reference proteome</keyword>
<dbReference type="OrthoDB" id="408373at2759"/>
<dbReference type="FunFam" id="3.40.50.1820:FF:000136">
    <property type="entry name" value="Pheophytinase, chloroplastic"/>
    <property type="match status" value="1"/>
</dbReference>
<dbReference type="PANTHER" id="PTHR47280:SF1">
    <property type="entry name" value="PHEOPHYTINASE, CHLOROPLASTIC"/>
    <property type="match status" value="1"/>
</dbReference>
<dbReference type="InterPro" id="IPR044211">
    <property type="entry name" value="PPH_chloroplastic"/>
</dbReference>
<dbReference type="GO" id="GO:0080124">
    <property type="term" value="F:pheophytinase activity"/>
    <property type="evidence" value="ECO:0007669"/>
    <property type="project" value="InterPro"/>
</dbReference>
<proteinExistence type="predicted"/>
<dbReference type="PROSITE" id="PS51257">
    <property type="entry name" value="PROKAR_LIPOPROTEIN"/>
    <property type="match status" value="1"/>
</dbReference>